<dbReference type="GO" id="GO:0009113">
    <property type="term" value="P:purine nucleobase biosynthetic process"/>
    <property type="evidence" value="ECO:0007669"/>
    <property type="project" value="InterPro"/>
</dbReference>
<accession>A0A075FLZ5</accession>
<comment type="pathway">
    <text evidence="3">Purine metabolism; IMP biosynthesis via de novo pathway; N(1)-(5-phospho-D-ribosyl)glycinamide from 5-phospho-alpha-D-ribose 1-diphosphate: step 2/2.</text>
</comment>
<keyword evidence="7" id="KW-0658">Purine biosynthesis</keyword>
<evidence type="ECO:0000256" key="2">
    <source>
        <dbReference type="ARBA" id="ARBA00001946"/>
    </source>
</evidence>
<evidence type="ECO:0000256" key="12">
    <source>
        <dbReference type="ARBA" id="ARBA00042242"/>
    </source>
</evidence>
<dbReference type="InterPro" id="IPR020559">
    <property type="entry name" value="PRibGlycinamide_synth_CS"/>
</dbReference>
<dbReference type="GO" id="GO:0005524">
    <property type="term" value="F:ATP binding"/>
    <property type="evidence" value="ECO:0007669"/>
    <property type="project" value="UniProtKB-UniRule"/>
</dbReference>
<dbReference type="SUPFAM" id="SSF51246">
    <property type="entry name" value="Rudiment single hybrid motif"/>
    <property type="match status" value="1"/>
</dbReference>
<evidence type="ECO:0000256" key="6">
    <source>
        <dbReference type="ARBA" id="ARBA00022741"/>
    </source>
</evidence>
<dbReference type="GO" id="GO:0046872">
    <property type="term" value="F:metal ion binding"/>
    <property type="evidence" value="ECO:0007669"/>
    <property type="project" value="InterPro"/>
</dbReference>
<keyword evidence="8 14" id="KW-0067">ATP-binding</keyword>
<comment type="similarity">
    <text evidence="11">Belongs to the GARS family.</text>
</comment>
<feature type="domain" description="ATP-grasp" evidence="15">
    <location>
        <begin position="112"/>
        <end position="321"/>
    </location>
</feature>
<reference evidence="16" key="1">
    <citation type="journal article" date="2014" name="Genome Biol. Evol.">
        <title>Pangenome evidence for extensive interdomain horizontal transfer affecting lineage core and shell genes in uncultured planktonic thaumarchaeota and euryarchaeota.</title>
        <authorList>
            <person name="Deschamps P."/>
            <person name="Zivanovic Y."/>
            <person name="Moreira D."/>
            <person name="Rodriguez-Valera F."/>
            <person name="Lopez-Garcia P."/>
        </authorList>
    </citation>
    <scope>NUCLEOTIDE SEQUENCE</scope>
</reference>
<dbReference type="AlphaFoldDB" id="A0A075FLZ5"/>
<comment type="cofactor">
    <cofactor evidence="1">
        <name>Mn(2+)</name>
        <dbReference type="ChEBI" id="CHEBI:29035"/>
    </cofactor>
</comment>
<dbReference type="PANTHER" id="PTHR43472">
    <property type="entry name" value="PHOSPHORIBOSYLAMINE--GLYCINE LIGASE"/>
    <property type="match status" value="1"/>
</dbReference>
<evidence type="ECO:0000256" key="7">
    <source>
        <dbReference type="ARBA" id="ARBA00022755"/>
    </source>
</evidence>
<dbReference type="UniPathway" id="UPA00074">
    <property type="reaction ID" value="UER00125"/>
</dbReference>
<dbReference type="GO" id="GO:0004637">
    <property type="term" value="F:phosphoribosylamine-glycine ligase activity"/>
    <property type="evidence" value="ECO:0007669"/>
    <property type="project" value="UniProtKB-EC"/>
</dbReference>
<evidence type="ECO:0000256" key="11">
    <source>
        <dbReference type="ARBA" id="ARBA00038345"/>
    </source>
</evidence>
<sequence>MNFLVIGSGAREHIIAEKLSDSGSTVYSVLTNLNPGLLELSAGHHIITAYNSQDSQTSILDFAKENSIHCVVIGPEDPLANGMADMFWKHDIPVVGPTRQLAQIETSKGFTRDLLEKYNIYASPRYKRFKTMNGASEFIDTLGENYVIKFDGLMGGKGVKVAGEHLHSKEEGLIYCKQLVDSSGTYIIEEKIFGEEFSLMSFCDGRHLAHMPAVQDHKRAYEGDIGPNTGGMGSYSDSNHSLPFLTERDISDAREINERVFRALIDETGQGYKGILYGGFMITANGVKLIEYNARFGDPEAMNLLTLLDGDLSEICYNITQGSLGTVAFRNESSVCKYIVPEGYGSNPRKDTTLIINPGYARTASLYYAAVNQIDNQITTTSSRAVALVSSSSTIAKAEEKCESGLNFISGDNLYVRHDIAKEGLIKKRIINMEKIR</sequence>
<evidence type="ECO:0000256" key="14">
    <source>
        <dbReference type="PROSITE-ProRule" id="PRU00409"/>
    </source>
</evidence>
<dbReference type="NCBIfam" id="TIGR00877">
    <property type="entry name" value="purD"/>
    <property type="match status" value="1"/>
</dbReference>
<dbReference type="PROSITE" id="PS00184">
    <property type="entry name" value="GARS"/>
    <property type="match status" value="1"/>
</dbReference>
<dbReference type="PANTHER" id="PTHR43472:SF1">
    <property type="entry name" value="PHOSPHORIBOSYLAMINE--GLYCINE LIGASE, CHLOROPLASTIC"/>
    <property type="match status" value="1"/>
</dbReference>
<evidence type="ECO:0000256" key="13">
    <source>
        <dbReference type="ARBA" id="ARBA00042864"/>
    </source>
</evidence>
<evidence type="ECO:0000256" key="10">
    <source>
        <dbReference type="ARBA" id="ARBA00023211"/>
    </source>
</evidence>
<evidence type="ECO:0000259" key="15">
    <source>
        <dbReference type="PROSITE" id="PS50975"/>
    </source>
</evidence>
<dbReference type="InterPro" id="IPR020561">
    <property type="entry name" value="PRibGlycinamid_synth_ATP-grasp"/>
</dbReference>
<dbReference type="InterPro" id="IPR020562">
    <property type="entry name" value="PRibGlycinamide_synth_N"/>
</dbReference>
<dbReference type="InterPro" id="IPR011054">
    <property type="entry name" value="Rudment_hybrid_motif"/>
</dbReference>
<dbReference type="GO" id="GO:0006189">
    <property type="term" value="P:'de novo' IMP biosynthetic process"/>
    <property type="evidence" value="ECO:0007669"/>
    <property type="project" value="UniProtKB-UniPathway"/>
</dbReference>
<dbReference type="InterPro" id="IPR037123">
    <property type="entry name" value="PRibGlycinamide_synth_C_sf"/>
</dbReference>
<evidence type="ECO:0000313" key="16">
    <source>
        <dbReference type="EMBL" id="AIE92313.1"/>
    </source>
</evidence>
<protein>
    <recommendedName>
        <fullName evidence="4">phosphoribosylamine--glycine ligase</fullName>
        <ecNumber evidence="4">6.3.4.13</ecNumber>
    </recommendedName>
    <alternativeName>
        <fullName evidence="12">Glycinamide ribonucleotide synthetase</fullName>
    </alternativeName>
    <alternativeName>
        <fullName evidence="13">Phosphoribosylglycinamide synthetase</fullName>
    </alternativeName>
</protein>
<dbReference type="Gene3D" id="3.40.50.20">
    <property type="match status" value="1"/>
</dbReference>
<dbReference type="InterPro" id="IPR000115">
    <property type="entry name" value="PRibGlycinamide_synth"/>
</dbReference>
<dbReference type="EMBL" id="KF900362">
    <property type="protein sequence ID" value="AIE92313.1"/>
    <property type="molecule type" value="Genomic_DNA"/>
</dbReference>
<organism evidence="16">
    <name type="scientific">uncultured marine group II/III euryarchaeote AD1000_21_F10</name>
    <dbReference type="NCBI Taxonomy" id="1457736"/>
    <lineage>
        <taxon>Archaea</taxon>
        <taxon>Methanobacteriati</taxon>
        <taxon>Methanobacteriota</taxon>
        <taxon>environmental samples</taxon>
    </lineage>
</organism>
<dbReference type="Pfam" id="PF02843">
    <property type="entry name" value="GARS_C"/>
    <property type="match status" value="1"/>
</dbReference>
<keyword evidence="9" id="KW-0460">Magnesium</keyword>
<dbReference type="SUPFAM" id="SSF56059">
    <property type="entry name" value="Glutathione synthetase ATP-binding domain-like"/>
    <property type="match status" value="1"/>
</dbReference>
<dbReference type="InterPro" id="IPR016185">
    <property type="entry name" value="PreATP-grasp_dom_sf"/>
</dbReference>
<dbReference type="Pfam" id="PF02844">
    <property type="entry name" value="GARS_N"/>
    <property type="match status" value="1"/>
</dbReference>
<evidence type="ECO:0000256" key="1">
    <source>
        <dbReference type="ARBA" id="ARBA00001936"/>
    </source>
</evidence>
<evidence type="ECO:0000256" key="5">
    <source>
        <dbReference type="ARBA" id="ARBA00022598"/>
    </source>
</evidence>
<evidence type="ECO:0000256" key="8">
    <source>
        <dbReference type="ARBA" id="ARBA00022840"/>
    </source>
</evidence>
<dbReference type="InterPro" id="IPR011761">
    <property type="entry name" value="ATP-grasp"/>
</dbReference>
<gene>
    <name evidence="16" type="primary">purCD</name>
</gene>
<dbReference type="SMART" id="SM01209">
    <property type="entry name" value="GARS_A"/>
    <property type="match status" value="1"/>
</dbReference>
<dbReference type="PROSITE" id="PS50975">
    <property type="entry name" value="ATP_GRASP"/>
    <property type="match status" value="1"/>
</dbReference>
<evidence type="ECO:0000256" key="3">
    <source>
        <dbReference type="ARBA" id="ARBA00005174"/>
    </source>
</evidence>
<dbReference type="InterPro" id="IPR020560">
    <property type="entry name" value="PRibGlycinamide_synth_C-dom"/>
</dbReference>
<dbReference type="SUPFAM" id="SSF52440">
    <property type="entry name" value="PreATP-grasp domain"/>
    <property type="match status" value="1"/>
</dbReference>
<keyword evidence="6 14" id="KW-0547">Nucleotide-binding</keyword>
<dbReference type="EC" id="6.3.4.13" evidence="4"/>
<keyword evidence="10" id="KW-0464">Manganese</keyword>
<keyword evidence="5 16" id="KW-0436">Ligase</keyword>
<dbReference type="Gene3D" id="3.30.1490.20">
    <property type="entry name" value="ATP-grasp fold, A domain"/>
    <property type="match status" value="1"/>
</dbReference>
<comment type="cofactor">
    <cofactor evidence="2">
        <name>Mg(2+)</name>
        <dbReference type="ChEBI" id="CHEBI:18420"/>
    </cofactor>
</comment>
<evidence type="ECO:0000256" key="9">
    <source>
        <dbReference type="ARBA" id="ARBA00022842"/>
    </source>
</evidence>
<name>A0A075FLZ5_9EURY</name>
<dbReference type="Pfam" id="PF01071">
    <property type="entry name" value="GARS_A"/>
    <property type="match status" value="1"/>
</dbReference>
<proteinExistence type="inferred from homology"/>
<dbReference type="SMART" id="SM01210">
    <property type="entry name" value="GARS_C"/>
    <property type="match status" value="1"/>
</dbReference>
<evidence type="ECO:0000256" key="4">
    <source>
        <dbReference type="ARBA" id="ARBA00013255"/>
    </source>
</evidence>
<dbReference type="Gene3D" id="3.90.600.10">
    <property type="entry name" value="Phosphoribosylglycinamide synthetase, C-terminal domain"/>
    <property type="match status" value="1"/>
</dbReference>
<dbReference type="Gene3D" id="3.30.470.20">
    <property type="entry name" value="ATP-grasp fold, B domain"/>
    <property type="match status" value="1"/>
</dbReference>
<dbReference type="InterPro" id="IPR013815">
    <property type="entry name" value="ATP_grasp_subdomain_1"/>
</dbReference>